<protein>
    <submittedName>
        <fullName evidence="8">3-dehydroquinate synthase</fullName>
        <ecNumber evidence="8">4.2.3.4</ecNumber>
    </submittedName>
</protein>
<keyword evidence="4" id="KW-0057">Aromatic amino acid biosynthesis</keyword>
<evidence type="ECO:0000313" key="9">
    <source>
        <dbReference type="Proteomes" id="UP000318017"/>
    </source>
</evidence>
<organism evidence="8 9">
    <name type="scientific">Aureliella helgolandensis</name>
    <dbReference type="NCBI Taxonomy" id="2527968"/>
    <lineage>
        <taxon>Bacteria</taxon>
        <taxon>Pseudomonadati</taxon>
        <taxon>Planctomycetota</taxon>
        <taxon>Planctomycetia</taxon>
        <taxon>Pirellulales</taxon>
        <taxon>Pirellulaceae</taxon>
        <taxon>Aureliella</taxon>
    </lineage>
</organism>
<reference evidence="8 9" key="1">
    <citation type="submission" date="2019-02" db="EMBL/GenBank/DDBJ databases">
        <title>Deep-cultivation of Planctomycetes and their phenomic and genomic characterization uncovers novel biology.</title>
        <authorList>
            <person name="Wiegand S."/>
            <person name="Jogler M."/>
            <person name="Boedeker C."/>
            <person name="Pinto D."/>
            <person name="Vollmers J."/>
            <person name="Rivas-Marin E."/>
            <person name="Kohn T."/>
            <person name="Peeters S.H."/>
            <person name="Heuer A."/>
            <person name="Rast P."/>
            <person name="Oberbeckmann S."/>
            <person name="Bunk B."/>
            <person name="Jeske O."/>
            <person name="Meyerdierks A."/>
            <person name="Storesund J.E."/>
            <person name="Kallscheuer N."/>
            <person name="Luecker S."/>
            <person name="Lage O.M."/>
            <person name="Pohl T."/>
            <person name="Merkel B.J."/>
            <person name="Hornburger P."/>
            <person name="Mueller R.-W."/>
            <person name="Bruemmer F."/>
            <person name="Labrenz M."/>
            <person name="Spormann A.M."/>
            <person name="Op den Camp H."/>
            <person name="Overmann J."/>
            <person name="Amann R."/>
            <person name="Jetten M.S.M."/>
            <person name="Mascher T."/>
            <person name="Medema M.H."/>
            <person name="Devos D.P."/>
            <person name="Kaster A.-K."/>
            <person name="Ovreas L."/>
            <person name="Rohde M."/>
            <person name="Galperin M.Y."/>
            <person name="Jogler C."/>
        </authorList>
    </citation>
    <scope>NUCLEOTIDE SEQUENCE [LARGE SCALE GENOMIC DNA]</scope>
    <source>
        <strain evidence="8 9">Q31a</strain>
    </source>
</reference>
<keyword evidence="9" id="KW-1185">Reference proteome</keyword>
<dbReference type="GO" id="GO:0003856">
    <property type="term" value="F:3-dehydroquinate synthase activity"/>
    <property type="evidence" value="ECO:0007669"/>
    <property type="project" value="UniProtKB-EC"/>
</dbReference>
<dbReference type="GO" id="GO:0009073">
    <property type="term" value="P:aromatic amino acid family biosynthetic process"/>
    <property type="evidence" value="ECO:0007669"/>
    <property type="project" value="UniProtKB-KW"/>
</dbReference>
<keyword evidence="5 8" id="KW-0456">Lyase</keyword>
<dbReference type="EC" id="4.2.3.4" evidence="8"/>
<dbReference type="Gene3D" id="1.20.1090.10">
    <property type="entry name" value="Dehydroquinate synthase-like - alpha domain"/>
    <property type="match status" value="1"/>
</dbReference>
<sequence length="395" mass="43674">MSELFGQSADSNQFDIDFSVPLVHRLRFTQDCFGKDFHVLGKLLEPGITRDARVQVWVDEGLANWDPTLCARITHCLRSAAKIDLVAEVEVLPGGEVIKNDPSYVDALLTAFNRDNLDRRSYVLVVGGGAVLDTVGYAASIAHRGIRLIRVPTTTLAQADSGVGVKNAVNWFAKKNWKGTFATPWGVVNDEHLLTGLSDRDYRCGFSEAVKVAMLKDAEFFEFLVHAAADISARQRAPASRAIRQSVLLHLHHITRGGDPFELQQARPLDFGHWSAHKLEAITDYRLRHGEAVAIGVAVDVAYSHLKYGLDLATVQATFALFQGLQLPIWDSALNEEVIFDGLEEFRQHLGGELTVTMLQQLAQPVDVHSIDHRVMREAMNMVATSAQQQVTAAK</sequence>
<evidence type="ECO:0000256" key="3">
    <source>
        <dbReference type="ARBA" id="ARBA00023027"/>
    </source>
</evidence>
<dbReference type="Pfam" id="PF01761">
    <property type="entry name" value="DHQ_synthase"/>
    <property type="match status" value="1"/>
</dbReference>
<dbReference type="PANTHER" id="PTHR43622:SF7">
    <property type="entry name" value="3-DEHYDROQUINATE SYNTHASE, CHLOROPLASTIC"/>
    <property type="match status" value="1"/>
</dbReference>
<proteinExistence type="predicted"/>
<evidence type="ECO:0000256" key="2">
    <source>
        <dbReference type="ARBA" id="ARBA00022605"/>
    </source>
</evidence>
<dbReference type="AlphaFoldDB" id="A0A518G0P4"/>
<dbReference type="OrthoDB" id="9806583at2"/>
<feature type="domain" description="3-dehydroquinate synthase C-terminal" evidence="7">
    <location>
        <begin position="205"/>
        <end position="335"/>
    </location>
</feature>
<comment type="cofactor">
    <cofactor evidence="1">
        <name>NAD(+)</name>
        <dbReference type="ChEBI" id="CHEBI:57540"/>
    </cofactor>
</comment>
<dbReference type="PANTHER" id="PTHR43622">
    <property type="entry name" value="3-DEHYDROQUINATE SYNTHASE"/>
    <property type="match status" value="1"/>
</dbReference>
<dbReference type="GO" id="GO:0008652">
    <property type="term" value="P:amino acid biosynthetic process"/>
    <property type="evidence" value="ECO:0007669"/>
    <property type="project" value="UniProtKB-KW"/>
</dbReference>
<evidence type="ECO:0000313" key="8">
    <source>
        <dbReference type="EMBL" id="QDV22146.1"/>
    </source>
</evidence>
<dbReference type="InterPro" id="IPR030960">
    <property type="entry name" value="DHQS/DOIS_N"/>
</dbReference>
<dbReference type="KEGG" id="ahel:Q31a_04290"/>
<name>A0A518G0P4_9BACT</name>
<gene>
    <name evidence="8" type="primary">aroB_1</name>
    <name evidence="8" type="ORF">Q31a_04290</name>
</gene>
<accession>A0A518G0P4</accession>
<dbReference type="Gene3D" id="3.40.50.1970">
    <property type="match status" value="1"/>
</dbReference>
<keyword evidence="2" id="KW-0028">Amino-acid biosynthesis</keyword>
<evidence type="ECO:0000256" key="4">
    <source>
        <dbReference type="ARBA" id="ARBA00023141"/>
    </source>
</evidence>
<dbReference type="InterPro" id="IPR056179">
    <property type="entry name" value="DHQS_C"/>
</dbReference>
<dbReference type="RefSeq" id="WP_145073241.1">
    <property type="nucleotide sequence ID" value="NZ_CP036298.1"/>
</dbReference>
<dbReference type="Pfam" id="PF24621">
    <property type="entry name" value="DHQS_C"/>
    <property type="match status" value="1"/>
</dbReference>
<evidence type="ECO:0000259" key="7">
    <source>
        <dbReference type="Pfam" id="PF24621"/>
    </source>
</evidence>
<evidence type="ECO:0000256" key="5">
    <source>
        <dbReference type="ARBA" id="ARBA00023239"/>
    </source>
</evidence>
<evidence type="ECO:0000259" key="6">
    <source>
        <dbReference type="Pfam" id="PF01761"/>
    </source>
</evidence>
<feature type="domain" description="3-dehydroquinate synthase N-terminal" evidence="6">
    <location>
        <begin position="91"/>
        <end position="203"/>
    </location>
</feature>
<evidence type="ECO:0000256" key="1">
    <source>
        <dbReference type="ARBA" id="ARBA00001911"/>
    </source>
</evidence>
<keyword evidence="3" id="KW-0520">NAD</keyword>
<dbReference type="NCBIfam" id="NF004852">
    <property type="entry name" value="PRK06203.1"/>
    <property type="match status" value="1"/>
</dbReference>
<dbReference type="InterPro" id="IPR050071">
    <property type="entry name" value="Dehydroquinate_synthase"/>
</dbReference>
<dbReference type="Proteomes" id="UP000318017">
    <property type="component" value="Chromosome"/>
</dbReference>
<dbReference type="SUPFAM" id="SSF56796">
    <property type="entry name" value="Dehydroquinate synthase-like"/>
    <property type="match status" value="1"/>
</dbReference>
<dbReference type="EMBL" id="CP036298">
    <property type="protein sequence ID" value="QDV22146.1"/>
    <property type="molecule type" value="Genomic_DNA"/>
</dbReference>